<dbReference type="AlphaFoldDB" id="A0A3S1AER2"/>
<dbReference type="InterPro" id="IPR029045">
    <property type="entry name" value="ClpP/crotonase-like_dom_sf"/>
</dbReference>
<dbReference type="CDD" id="cd07023">
    <property type="entry name" value="S49_Sppa_N_C"/>
    <property type="match status" value="1"/>
</dbReference>
<dbReference type="PANTHER" id="PTHR33209">
    <property type="entry name" value="PROTEASE 4"/>
    <property type="match status" value="1"/>
</dbReference>
<feature type="domain" description="Peptidase S49" evidence="10">
    <location>
        <begin position="133"/>
        <end position="284"/>
    </location>
</feature>
<dbReference type="InterPro" id="IPR002142">
    <property type="entry name" value="Peptidase_S49"/>
</dbReference>
<proteinExistence type="inferred from homology"/>
<feature type="active site" description="Proton donor/acceptor" evidence="8">
    <location>
        <position position="201"/>
    </location>
</feature>
<keyword evidence="12" id="KW-1185">Reference proteome</keyword>
<keyword evidence="9" id="KW-0812">Transmembrane</keyword>
<evidence type="ECO:0000259" key="10">
    <source>
        <dbReference type="Pfam" id="PF01343"/>
    </source>
</evidence>
<keyword evidence="7" id="KW-0997">Cell inner membrane</keyword>
<evidence type="ECO:0000313" key="11">
    <source>
        <dbReference type="EMBL" id="RUS99425.1"/>
    </source>
</evidence>
<dbReference type="GO" id="GO:0006465">
    <property type="term" value="P:signal peptide processing"/>
    <property type="evidence" value="ECO:0007669"/>
    <property type="project" value="InterPro"/>
</dbReference>
<comment type="caution">
    <text evidence="11">The sequence shown here is derived from an EMBL/GenBank/DDBJ whole genome shotgun (WGS) entry which is preliminary data.</text>
</comment>
<evidence type="ECO:0000256" key="3">
    <source>
        <dbReference type="ARBA" id="ARBA00022670"/>
    </source>
</evidence>
<keyword evidence="4 7" id="KW-0378">Hydrolase</keyword>
<dbReference type="InterPro" id="IPR004634">
    <property type="entry name" value="Pept_S49_pIV"/>
</dbReference>
<organism evidence="11 12">
    <name type="scientific">Trichormus variabilis SAG 1403-4b</name>
    <dbReference type="NCBI Taxonomy" id="447716"/>
    <lineage>
        <taxon>Bacteria</taxon>
        <taxon>Bacillati</taxon>
        <taxon>Cyanobacteriota</taxon>
        <taxon>Cyanophyceae</taxon>
        <taxon>Nostocales</taxon>
        <taxon>Nostocaceae</taxon>
        <taxon>Trichormus</taxon>
    </lineage>
</organism>
<dbReference type="InterPro" id="IPR004635">
    <property type="entry name" value="Pept_S49_SppA"/>
</dbReference>
<dbReference type="PIRSF" id="PIRSF001217">
    <property type="entry name" value="Protease_4_SppA"/>
    <property type="match status" value="1"/>
</dbReference>
<dbReference type="OrthoDB" id="9764363at2"/>
<dbReference type="Gene3D" id="6.20.330.10">
    <property type="match status" value="1"/>
</dbReference>
<feature type="transmembrane region" description="Helical" evidence="9">
    <location>
        <begin position="12"/>
        <end position="37"/>
    </location>
</feature>
<dbReference type="EC" id="3.4.21.-" evidence="7"/>
<keyword evidence="5" id="KW-0720">Serine protease</keyword>
<comment type="similarity">
    <text evidence="2 7">Belongs to the peptidase S49 family.</text>
</comment>
<evidence type="ECO:0000256" key="8">
    <source>
        <dbReference type="PIRSR" id="PIRSR001217-1"/>
    </source>
</evidence>
<keyword evidence="7" id="KW-1003">Cell membrane</keyword>
<dbReference type="RefSeq" id="WP_127051639.1">
    <property type="nucleotide sequence ID" value="NZ_RSCM01000001.1"/>
</dbReference>
<dbReference type="CDD" id="cd07018">
    <property type="entry name" value="S49_SppA_67K_type"/>
    <property type="match status" value="1"/>
</dbReference>
<keyword evidence="3 7" id="KW-0645">Protease</keyword>
<protein>
    <recommendedName>
        <fullName evidence="7">Protease 4</fullName>
        <ecNumber evidence="7">3.4.21.-</ecNumber>
    </recommendedName>
    <alternativeName>
        <fullName evidence="7">Endopeptidase IV</fullName>
    </alternativeName>
    <alternativeName>
        <fullName evidence="7">Protease IV</fullName>
    </alternativeName>
    <alternativeName>
        <fullName evidence="7">Signal peptide peptidase</fullName>
    </alternativeName>
</protein>
<dbReference type="SUPFAM" id="SSF52096">
    <property type="entry name" value="ClpP/crotonase"/>
    <property type="match status" value="2"/>
</dbReference>
<evidence type="ECO:0000256" key="5">
    <source>
        <dbReference type="ARBA" id="ARBA00022825"/>
    </source>
</evidence>
<dbReference type="EMBL" id="RSCM01000001">
    <property type="protein sequence ID" value="RUS99425.1"/>
    <property type="molecule type" value="Genomic_DNA"/>
</dbReference>
<dbReference type="PANTHER" id="PTHR33209:SF1">
    <property type="entry name" value="PEPTIDASE S49 DOMAIN-CONTAINING PROTEIN"/>
    <property type="match status" value="1"/>
</dbReference>
<evidence type="ECO:0000256" key="1">
    <source>
        <dbReference type="ARBA" id="ARBA00004370"/>
    </source>
</evidence>
<dbReference type="NCBIfam" id="TIGR00706">
    <property type="entry name" value="SppA_dom"/>
    <property type="match status" value="1"/>
</dbReference>
<evidence type="ECO:0000313" key="12">
    <source>
        <dbReference type="Proteomes" id="UP000276103"/>
    </source>
</evidence>
<comment type="subcellular location">
    <subcellularLocation>
        <location evidence="7">Cell inner membrane</location>
    </subcellularLocation>
    <subcellularLocation>
        <location evidence="1">Membrane</location>
    </subcellularLocation>
</comment>
<name>A0A3S1AER2_ANAVA</name>
<dbReference type="Gene3D" id="3.90.226.10">
    <property type="entry name" value="2-enoyl-CoA Hydratase, Chain A, domain 1"/>
    <property type="match status" value="3"/>
</dbReference>
<sequence length="611" mass="67133">MNNFLKQTFASLIGSLLGLTIFSGIGTLGLLFLIILATTSKDTGPQVKDKSVLVFDLSMKITDSEPSSSRFLQRTLTGTNEDSITLRKVIETLEKAQRDPRIVGIYIDATKSPAASGLGYASLKEIRQALDKFRGSGKKIVAYGSDWSEREYYLSSVANNIVLNPVGLMEINGLSSQPMFLTGALQKYGVGVQVVRVGKFKGAVEPFILDKLSPENRQQTQKLLDDVWGEWRTSVGTSRKIQPEKLQAIADNQAILEANTAKSSGLVDQVAYIDEVVTDLKKLTASDKNDKSFRQINISDYAEVRDKSIGVERNSENKIAVVYAEGEIVDGKGEDGEVGGDRFAKIFNKIRQDQDVKSVVLRINSPGGSASAAEVIQREIKLTRQVKPVIVSMGDVAASGGYWIASDSNRIFAEPNTITGSIGVFGVLFNGQKLGNNNGITWDTVKTAQYADNQTVARPKSAQELALYQRSVNRIYNMFLSKVAQGRKLPQQKVAEIAQGRVWSGAAAKQIGLVDEIGGLNVAIEYAAKQAKLGNDWELQDYPQVTSFEQRFFGRKLEEAQAKLGIEKTQIKPVNPLLSEFEKLQQEISILNKMNDPQGIYARLPFTLKID</sequence>
<gene>
    <name evidence="11" type="ORF">DSM107003_00090</name>
</gene>
<dbReference type="Proteomes" id="UP000276103">
    <property type="component" value="Unassembled WGS sequence"/>
</dbReference>
<evidence type="ECO:0000256" key="9">
    <source>
        <dbReference type="SAM" id="Phobius"/>
    </source>
</evidence>
<keyword evidence="6 7" id="KW-0472">Membrane</keyword>
<reference evidence="11 12" key="1">
    <citation type="journal article" date="2019" name="Genome Biol. Evol.">
        <title>Day and night: Metabolic profiles and evolutionary relationships of six axenic non-marine cyanobacteria.</title>
        <authorList>
            <person name="Will S.E."/>
            <person name="Henke P."/>
            <person name="Boedeker C."/>
            <person name="Huang S."/>
            <person name="Brinkmann H."/>
            <person name="Rohde M."/>
            <person name="Jarek M."/>
            <person name="Friedl T."/>
            <person name="Seufert S."/>
            <person name="Schumacher M."/>
            <person name="Overmann J."/>
            <person name="Neumann-Schaal M."/>
            <person name="Petersen J."/>
        </authorList>
    </citation>
    <scope>NUCLEOTIDE SEQUENCE [LARGE SCALE GENOMIC DNA]</scope>
    <source>
        <strain evidence="11 12">SAG 1403-4b</strain>
    </source>
</reference>
<evidence type="ECO:0000256" key="6">
    <source>
        <dbReference type="ARBA" id="ARBA00023136"/>
    </source>
</evidence>
<dbReference type="GO" id="GO:0008236">
    <property type="term" value="F:serine-type peptidase activity"/>
    <property type="evidence" value="ECO:0007669"/>
    <property type="project" value="UniProtKB-KW"/>
</dbReference>
<feature type="domain" description="Peptidase S49" evidence="10">
    <location>
        <begin position="383"/>
        <end position="533"/>
    </location>
</feature>
<accession>A0A3S1AER2</accession>
<keyword evidence="9" id="KW-1133">Transmembrane helix</keyword>
<dbReference type="InterPro" id="IPR047217">
    <property type="entry name" value="S49_SppA_67K_type_N"/>
</dbReference>
<dbReference type="Pfam" id="PF01343">
    <property type="entry name" value="Peptidase_S49"/>
    <property type="match status" value="2"/>
</dbReference>
<evidence type="ECO:0000256" key="2">
    <source>
        <dbReference type="ARBA" id="ARBA00008683"/>
    </source>
</evidence>
<evidence type="ECO:0000256" key="4">
    <source>
        <dbReference type="ARBA" id="ARBA00022801"/>
    </source>
</evidence>
<dbReference type="NCBIfam" id="TIGR00705">
    <property type="entry name" value="SppA_67K"/>
    <property type="match status" value="1"/>
</dbReference>
<dbReference type="GO" id="GO:0005886">
    <property type="term" value="C:plasma membrane"/>
    <property type="evidence" value="ECO:0007669"/>
    <property type="project" value="UniProtKB-SubCell"/>
</dbReference>
<evidence type="ECO:0000256" key="7">
    <source>
        <dbReference type="PIRNR" id="PIRNR001217"/>
    </source>
</evidence>
<dbReference type="InterPro" id="IPR047272">
    <property type="entry name" value="S49_SppA_C"/>
</dbReference>
<feature type="active site" description="Nucleophile" evidence="8">
    <location>
        <position position="399"/>
    </location>
</feature>